<sequence>MESDEKEPGLEKNYVQESQSYRNNLDKSNDINSTADEYKNQNDVETISEEDEDEVELIDESLGTTILNEIQQGSYVCLVCTGEIDQDSTIWTCAHCYRVYDLDCIKDWAINGSSTNKVNKSFRCPSCNTKIKKRPKKFTCWCGKISNPDKNPLMPFSCGNSCNYKYQNCIHKCSSICHPGKHPVCGALGPVMKCKCGEESRQLPCIITPYDKGWRCENECKNIKLCDLNHRCKKGCHDGFCGKCKEKLILPCYCGKNELKLQCCNKELKDCGGFIGGGSCKSINKIYYDCNEHYELKPCQPIKKIEKCKYSPDVITTCYCGKTKVDTQNRSKCTDPVPECDLKCNKLLPCGHHCQFKCHEGECECTTILDLKCSCGNESYSAKCKSIQQGFKAPKCNHKCSVLLSCRRHYHREPCCEYEQIGLERERIKKKQIRNNLRTSHNDLMSIEAIHICTKTCNRLKSCGLHECQAMCHNGPCEICLESTNDDLVCNCGKTIIHAPVRCGTKLICNEQCIRPKQCGHPTEHHKCHEFGSCPNCTALIKKTCNCGNKHDIPALCSQERVSCGKICQVAKDCGHPCLRTCSGECTKGNHNTSINCQSFCKKVRTTCPHLCKLKCHYNKKQCDEVICNENVQLSCECGNLQRKVKCGSSLIKPTTIGIVLPCDDSCAIAKRDAKLRAAFNVDDEKSEIYSLNVLETFQKQKNWCLKIERIVKQFVIDCNNGITKKTFHFHPMNSLQRQFIHELTDAYHIYTESQDQEPKRSVFMVITRLTKIPEKSIEQVINENLQKEIAQSKVEELSKEEIDNSSFNAILIKDLFFGIGKKDLERGLDMQGTFQWIKDSTFVYYTDNYKSMTKEFEDELYLLSKRFKKIIREKSLAFDCKLCLIDDSATYVLKTEHHTRTTPEVKDEIKTDNNAFSILSI</sequence>
<evidence type="ECO:0000256" key="7">
    <source>
        <dbReference type="ARBA" id="ARBA00023015"/>
    </source>
</evidence>
<keyword evidence="15" id="KW-1185">Reference proteome</keyword>
<feature type="domain" description="R3H" evidence="13">
    <location>
        <begin position="702"/>
        <end position="769"/>
    </location>
</feature>
<dbReference type="InterPro" id="IPR034078">
    <property type="entry name" value="NFX1_fam"/>
</dbReference>
<dbReference type="InterPro" id="IPR036867">
    <property type="entry name" value="R3H_dom_sf"/>
</dbReference>
<dbReference type="EMBL" id="CANTUO010000001">
    <property type="protein sequence ID" value="CAI5755584.1"/>
    <property type="molecule type" value="Genomic_DNA"/>
</dbReference>
<dbReference type="Gene3D" id="3.30.1370.50">
    <property type="entry name" value="R3H-like domain"/>
    <property type="match status" value="1"/>
</dbReference>
<dbReference type="SMART" id="SM00438">
    <property type="entry name" value="ZnF_NFX"/>
    <property type="match status" value="6"/>
</dbReference>
<dbReference type="GO" id="GO:0000122">
    <property type="term" value="P:negative regulation of transcription by RNA polymerase II"/>
    <property type="evidence" value="ECO:0007669"/>
    <property type="project" value="TreeGrafter"/>
</dbReference>
<dbReference type="GO" id="GO:0005634">
    <property type="term" value="C:nucleus"/>
    <property type="evidence" value="ECO:0007669"/>
    <property type="project" value="UniProtKB-SubCell"/>
</dbReference>
<keyword evidence="4" id="KW-0677">Repeat</keyword>
<accession>A0A9W4TQ17</accession>
<feature type="region of interest" description="Disordered" evidence="11">
    <location>
        <begin position="1"/>
        <end position="39"/>
    </location>
</feature>
<dbReference type="InterPro" id="IPR001374">
    <property type="entry name" value="R3H_dom"/>
</dbReference>
<dbReference type="CDD" id="cd06008">
    <property type="entry name" value="NF-X1-zinc-finger"/>
    <property type="match status" value="3"/>
</dbReference>
<evidence type="ECO:0000313" key="15">
    <source>
        <dbReference type="Proteomes" id="UP001152885"/>
    </source>
</evidence>
<feature type="compositionally biased region" description="Basic and acidic residues" evidence="11">
    <location>
        <begin position="1"/>
        <end position="10"/>
    </location>
</feature>
<dbReference type="PROSITE" id="PS51061">
    <property type="entry name" value="R3H"/>
    <property type="match status" value="1"/>
</dbReference>
<dbReference type="SUPFAM" id="SSF82708">
    <property type="entry name" value="R3H domain"/>
    <property type="match status" value="1"/>
</dbReference>
<keyword evidence="7" id="KW-0805">Transcription regulation</keyword>
<dbReference type="InterPro" id="IPR001841">
    <property type="entry name" value="Znf_RING"/>
</dbReference>
<evidence type="ECO:0000256" key="8">
    <source>
        <dbReference type="ARBA" id="ARBA00023163"/>
    </source>
</evidence>
<evidence type="ECO:0000256" key="1">
    <source>
        <dbReference type="ARBA" id="ARBA00004123"/>
    </source>
</evidence>
<keyword evidence="3" id="KW-0479">Metal-binding</keyword>
<evidence type="ECO:0000256" key="2">
    <source>
        <dbReference type="ARBA" id="ARBA00007269"/>
    </source>
</evidence>
<evidence type="ECO:0000313" key="14">
    <source>
        <dbReference type="EMBL" id="CAI5755584.1"/>
    </source>
</evidence>
<keyword evidence="5 10" id="KW-0863">Zinc-finger</keyword>
<evidence type="ECO:0000259" key="13">
    <source>
        <dbReference type="PROSITE" id="PS51061"/>
    </source>
</evidence>
<evidence type="ECO:0000256" key="5">
    <source>
        <dbReference type="ARBA" id="ARBA00022771"/>
    </source>
</evidence>
<dbReference type="SUPFAM" id="SSF57850">
    <property type="entry name" value="RING/U-box"/>
    <property type="match status" value="1"/>
</dbReference>
<dbReference type="PANTHER" id="PTHR12360:SF12">
    <property type="entry name" value="TRANSCRIPTIONAL REPRESSOR NF-X1"/>
    <property type="match status" value="1"/>
</dbReference>
<evidence type="ECO:0000259" key="12">
    <source>
        <dbReference type="PROSITE" id="PS50089"/>
    </source>
</evidence>
<feature type="domain" description="RING-type" evidence="12">
    <location>
        <begin position="77"/>
        <end position="128"/>
    </location>
</feature>
<dbReference type="GO" id="GO:0000981">
    <property type="term" value="F:DNA-binding transcription factor activity, RNA polymerase II-specific"/>
    <property type="evidence" value="ECO:0007669"/>
    <property type="project" value="TreeGrafter"/>
</dbReference>
<evidence type="ECO:0000256" key="11">
    <source>
        <dbReference type="SAM" id="MobiDB-lite"/>
    </source>
</evidence>
<name>A0A9W4TQ17_9ASCO</name>
<dbReference type="Pfam" id="PF01424">
    <property type="entry name" value="R3H"/>
    <property type="match status" value="1"/>
</dbReference>
<proteinExistence type="inferred from homology"/>
<keyword evidence="6" id="KW-0862">Zinc</keyword>
<comment type="similarity">
    <text evidence="2">Belongs to the NFX1 family.</text>
</comment>
<dbReference type="PROSITE" id="PS50089">
    <property type="entry name" value="ZF_RING_2"/>
    <property type="match status" value="1"/>
</dbReference>
<dbReference type="InterPro" id="IPR000967">
    <property type="entry name" value="Znf_NFX1"/>
</dbReference>
<keyword evidence="9" id="KW-0539">Nucleus</keyword>
<gene>
    <name evidence="14" type="ORF">CANVERA_P0101</name>
</gene>
<evidence type="ECO:0000256" key="10">
    <source>
        <dbReference type="PROSITE-ProRule" id="PRU00175"/>
    </source>
</evidence>
<dbReference type="GO" id="GO:0008270">
    <property type="term" value="F:zinc ion binding"/>
    <property type="evidence" value="ECO:0007669"/>
    <property type="project" value="UniProtKB-KW"/>
</dbReference>
<comment type="subcellular location">
    <subcellularLocation>
        <location evidence="1">Nucleus</location>
    </subcellularLocation>
</comment>
<organism evidence="14 15">
    <name type="scientific">Candida verbasci</name>
    <dbReference type="NCBI Taxonomy" id="1227364"/>
    <lineage>
        <taxon>Eukaryota</taxon>
        <taxon>Fungi</taxon>
        <taxon>Dikarya</taxon>
        <taxon>Ascomycota</taxon>
        <taxon>Saccharomycotina</taxon>
        <taxon>Pichiomycetes</taxon>
        <taxon>Debaryomycetaceae</taxon>
        <taxon>Candida/Lodderomyces clade</taxon>
        <taxon>Candida</taxon>
    </lineage>
</organism>
<evidence type="ECO:0000256" key="3">
    <source>
        <dbReference type="ARBA" id="ARBA00022723"/>
    </source>
</evidence>
<evidence type="ECO:0000256" key="6">
    <source>
        <dbReference type="ARBA" id="ARBA00022833"/>
    </source>
</evidence>
<dbReference type="OrthoDB" id="6512771at2759"/>
<keyword evidence="8" id="KW-0804">Transcription</keyword>
<evidence type="ECO:0000256" key="4">
    <source>
        <dbReference type="ARBA" id="ARBA00022737"/>
    </source>
</evidence>
<dbReference type="AlphaFoldDB" id="A0A9W4TQ17"/>
<dbReference type="GO" id="GO:0000977">
    <property type="term" value="F:RNA polymerase II transcription regulatory region sequence-specific DNA binding"/>
    <property type="evidence" value="ECO:0007669"/>
    <property type="project" value="TreeGrafter"/>
</dbReference>
<comment type="caution">
    <text evidence="14">The sequence shown here is derived from an EMBL/GenBank/DDBJ whole genome shotgun (WGS) entry which is preliminary data.</text>
</comment>
<dbReference type="PANTHER" id="PTHR12360">
    <property type="entry name" value="NUCLEAR TRANSCRIPTION FACTOR, X-BOX BINDING 1 NFX1"/>
    <property type="match status" value="1"/>
</dbReference>
<reference evidence="14" key="1">
    <citation type="submission" date="2022-12" db="EMBL/GenBank/DDBJ databases">
        <authorList>
            <person name="Brejova B."/>
        </authorList>
    </citation>
    <scope>NUCLEOTIDE SEQUENCE</scope>
</reference>
<dbReference type="Proteomes" id="UP001152885">
    <property type="component" value="Unassembled WGS sequence"/>
</dbReference>
<dbReference type="SMART" id="SM00393">
    <property type="entry name" value="R3H"/>
    <property type="match status" value="1"/>
</dbReference>
<protein>
    <submittedName>
        <fullName evidence="14">Uncharacterized protein</fullName>
    </submittedName>
</protein>
<evidence type="ECO:0000256" key="9">
    <source>
        <dbReference type="ARBA" id="ARBA00023242"/>
    </source>
</evidence>